<comment type="caution">
    <text evidence="2">The sequence shown here is derived from an EMBL/GenBank/DDBJ whole genome shotgun (WGS) entry which is preliminary data.</text>
</comment>
<keyword evidence="3" id="KW-1185">Reference proteome</keyword>
<dbReference type="RefSeq" id="WP_229782676.1">
    <property type="nucleotide sequence ID" value="NZ_BMOS01000014.1"/>
</dbReference>
<reference evidence="2" key="2">
    <citation type="submission" date="2020-09" db="EMBL/GenBank/DDBJ databases">
        <authorList>
            <person name="Sun Q."/>
            <person name="Ohkuma M."/>
        </authorList>
    </citation>
    <scope>NUCLEOTIDE SEQUENCE</scope>
    <source>
        <strain evidence="2">JCM 17251</strain>
    </source>
</reference>
<evidence type="ECO:0000256" key="1">
    <source>
        <dbReference type="SAM" id="Phobius"/>
    </source>
</evidence>
<feature type="transmembrane region" description="Helical" evidence="1">
    <location>
        <begin position="7"/>
        <end position="25"/>
    </location>
</feature>
<dbReference type="NCBIfam" id="NF041646">
    <property type="entry name" value="VC0807_fam"/>
    <property type="match status" value="1"/>
</dbReference>
<feature type="transmembrane region" description="Helical" evidence="1">
    <location>
        <begin position="58"/>
        <end position="76"/>
    </location>
</feature>
<dbReference type="Proteomes" id="UP000624041">
    <property type="component" value="Unassembled WGS sequence"/>
</dbReference>
<feature type="transmembrane region" description="Helical" evidence="1">
    <location>
        <begin position="181"/>
        <end position="198"/>
    </location>
</feature>
<evidence type="ECO:0000313" key="2">
    <source>
        <dbReference type="EMBL" id="GGN59201.1"/>
    </source>
</evidence>
<organism evidence="2 3">
    <name type="scientific">Oceanobacillus indicireducens</name>
    <dbReference type="NCBI Taxonomy" id="1004261"/>
    <lineage>
        <taxon>Bacteria</taxon>
        <taxon>Bacillati</taxon>
        <taxon>Bacillota</taxon>
        <taxon>Bacilli</taxon>
        <taxon>Bacillales</taxon>
        <taxon>Bacillaceae</taxon>
        <taxon>Oceanobacillus</taxon>
    </lineage>
</organism>
<feature type="transmembrane region" description="Helical" evidence="1">
    <location>
        <begin position="82"/>
        <end position="103"/>
    </location>
</feature>
<feature type="transmembrane region" description="Helical" evidence="1">
    <location>
        <begin position="141"/>
        <end position="161"/>
    </location>
</feature>
<evidence type="ECO:0000313" key="3">
    <source>
        <dbReference type="Proteomes" id="UP000624041"/>
    </source>
</evidence>
<protein>
    <recommendedName>
        <fullName evidence="4">DUF3159 domain-containing protein</fullName>
    </recommendedName>
</protein>
<gene>
    <name evidence="2" type="ORF">GCM10007971_22040</name>
</gene>
<dbReference type="AlphaFoldDB" id="A0A918D2F1"/>
<keyword evidence="1" id="KW-1133">Transmembrane helix</keyword>
<sequence length="214" mass="24998">MNSKYVLLDLLFYVGLPFIIWNYGRELLGDYPAMLISTVPGLIYALSRFILERQFNITGLFIISSLFITTTVNVLSESAEQMLWNGVYLSLFYAMIHLFTLLIKRPLALYFAVDFVYLQGWPKKQSTPLFFEKGIFKWFQYIQLLFVIRGVTLAGLKALLLQKYGVDGYNQMLIYRQVTEWFFSLLILGVFIYTNVPISKFIKQKKLEEKIENA</sequence>
<proteinExistence type="predicted"/>
<keyword evidence="1" id="KW-0812">Transmembrane</keyword>
<dbReference type="EMBL" id="BMOS01000014">
    <property type="protein sequence ID" value="GGN59201.1"/>
    <property type="molecule type" value="Genomic_DNA"/>
</dbReference>
<evidence type="ECO:0008006" key="4">
    <source>
        <dbReference type="Google" id="ProtNLM"/>
    </source>
</evidence>
<keyword evidence="1" id="KW-0472">Membrane</keyword>
<reference evidence="2" key="1">
    <citation type="journal article" date="2014" name="Int. J. Syst. Evol. Microbiol.">
        <title>Complete genome sequence of Corynebacterium casei LMG S-19264T (=DSM 44701T), isolated from a smear-ripened cheese.</title>
        <authorList>
            <consortium name="US DOE Joint Genome Institute (JGI-PGF)"/>
            <person name="Walter F."/>
            <person name="Albersmeier A."/>
            <person name="Kalinowski J."/>
            <person name="Ruckert C."/>
        </authorList>
    </citation>
    <scope>NUCLEOTIDE SEQUENCE</scope>
    <source>
        <strain evidence="2">JCM 17251</strain>
    </source>
</reference>
<accession>A0A918D2F1</accession>
<name>A0A918D2F1_9BACI</name>